<comment type="similarity">
    <text evidence="2 12">Belongs to the cytochrome ubiquinol oxidase subunit 1 family.</text>
</comment>
<organism evidence="14 15">
    <name type="scientific">Streptomyces puniciscabiei</name>
    <dbReference type="NCBI Taxonomy" id="164348"/>
    <lineage>
        <taxon>Bacteria</taxon>
        <taxon>Bacillati</taxon>
        <taxon>Actinomycetota</taxon>
        <taxon>Actinomycetes</taxon>
        <taxon>Kitasatosporales</taxon>
        <taxon>Streptomycetaceae</taxon>
        <taxon>Streptomyces</taxon>
    </lineage>
</organism>
<dbReference type="RefSeq" id="WP_055707082.1">
    <property type="nucleotide sequence ID" value="NZ_JBPJFI010000003.1"/>
</dbReference>
<reference evidence="14 15" key="1">
    <citation type="submission" date="2019-06" db="EMBL/GenBank/DDBJ databases">
        <title>Sequencing the genomes of 1000 actinobacteria strains.</title>
        <authorList>
            <person name="Klenk H.-P."/>
        </authorList>
    </citation>
    <scope>NUCLEOTIDE SEQUENCE [LARGE SCALE GENOMIC DNA]</scope>
    <source>
        <strain evidence="14 15">DSM 41929</strain>
    </source>
</reference>
<keyword evidence="11 12" id="KW-0472">Membrane</keyword>
<feature type="transmembrane region" description="Helical" evidence="12">
    <location>
        <begin position="91"/>
        <end position="115"/>
    </location>
</feature>
<keyword evidence="6 12" id="KW-0812">Transmembrane</keyword>
<dbReference type="AlphaFoldDB" id="A0A542SXA2"/>
<evidence type="ECO:0000313" key="15">
    <source>
        <dbReference type="Proteomes" id="UP000318103"/>
    </source>
</evidence>
<evidence type="ECO:0000256" key="1">
    <source>
        <dbReference type="ARBA" id="ARBA00004651"/>
    </source>
</evidence>
<protein>
    <submittedName>
        <fullName evidence="14">Cytochrome d ubiquinol oxidase subunit I</fullName>
    </submittedName>
</protein>
<dbReference type="GO" id="GO:0020037">
    <property type="term" value="F:heme binding"/>
    <property type="evidence" value="ECO:0007669"/>
    <property type="project" value="TreeGrafter"/>
</dbReference>
<feature type="compositionally biased region" description="Acidic residues" evidence="13">
    <location>
        <begin position="421"/>
        <end position="430"/>
    </location>
</feature>
<dbReference type="PANTHER" id="PTHR30365:SF15">
    <property type="entry name" value="CYTOCHROME BD UBIQUINOL OXIDASE SUBUNIT 1"/>
    <property type="match status" value="1"/>
</dbReference>
<comment type="caution">
    <text evidence="14">The sequence shown here is derived from an EMBL/GenBank/DDBJ whole genome shotgun (WGS) entry which is preliminary data.</text>
</comment>
<keyword evidence="4 12" id="KW-1003">Cell membrane</keyword>
<evidence type="ECO:0000313" key="14">
    <source>
        <dbReference type="EMBL" id="TQK79231.1"/>
    </source>
</evidence>
<keyword evidence="5 12" id="KW-0349">Heme</keyword>
<dbReference type="Pfam" id="PF01654">
    <property type="entry name" value="Cyt_bd_oxida_I"/>
    <property type="match status" value="2"/>
</dbReference>
<evidence type="ECO:0000256" key="12">
    <source>
        <dbReference type="PIRNR" id="PIRNR006446"/>
    </source>
</evidence>
<sequence>MGTVGLARTQFALTVGVHYLLVALTLGLVVMVAICHTRWVRTGDPALRQATKYWGTLYVINYAVGIGAGIAMEYQLSANWSGLENMGAGVFGAPLAVETVVAFFVESTFLALWIFGWQRLPAKVHLACIWIVAAAAYLSVVWALLANGFMNNPVAYEMRNGTLQLTDPLALFTNPNAWIAILHITGGAAAVGGFFMLGVSVLLRGRGRADDAFVRHSMRMGAHAGFWGAWLVGLSGAVQIDRIGAQQPIKQALLDGDSDRIAGFQRALAERFGDAGLPPGPLVQYSAYAMMAVGFVLLIVSTWTLIALRGDRMLTSKPLHRVLRIAMVLPFVANIAGWLLREIGRQPFVIDDILTTRQALTPSLTATQLTVSLVVLGGIVTTLLVLDWWLLGKAAMRGPAQADLWAQESGSGERPDPGGTLDDERDSVLL</sequence>
<feature type="transmembrane region" description="Helical" evidence="12">
    <location>
        <begin position="127"/>
        <end position="150"/>
    </location>
</feature>
<dbReference type="GO" id="GO:0019646">
    <property type="term" value="P:aerobic electron transport chain"/>
    <property type="evidence" value="ECO:0007669"/>
    <property type="project" value="InterPro"/>
</dbReference>
<dbReference type="GO" id="GO:0046872">
    <property type="term" value="F:metal ion binding"/>
    <property type="evidence" value="ECO:0007669"/>
    <property type="project" value="UniProtKB-UniRule"/>
</dbReference>
<evidence type="ECO:0000256" key="11">
    <source>
        <dbReference type="ARBA" id="ARBA00023136"/>
    </source>
</evidence>
<evidence type="ECO:0000256" key="6">
    <source>
        <dbReference type="ARBA" id="ARBA00022692"/>
    </source>
</evidence>
<keyword evidence="8 12" id="KW-0249">Electron transport</keyword>
<dbReference type="Proteomes" id="UP000318103">
    <property type="component" value="Unassembled WGS sequence"/>
</dbReference>
<feature type="transmembrane region" description="Helical" evidence="12">
    <location>
        <begin position="20"/>
        <end position="41"/>
    </location>
</feature>
<keyword evidence="9 12" id="KW-1133">Transmembrane helix</keyword>
<evidence type="ECO:0000256" key="9">
    <source>
        <dbReference type="ARBA" id="ARBA00022989"/>
    </source>
</evidence>
<comment type="subcellular location">
    <subcellularLocation>
        <location evidence="1">Cell membrane</location>
        <topology evidence="1">Multi-pass membrane protein</topology>
    </subcellularLocation>
</comment>
<evidence type="ECO:0000256" key="13">
    <source>
        <dbReference type="SAM" id="MobiDB-lite"/>
    </source>
</evidence>
<evidence type="ECO:0000256" key="3">
    <source>
        <dbReference type="ARBA" id="ARBA00022448"/>
    </source>
</evidence>
<keyword evidence="15" id="KW-1185">Reference proteome</keyword>
<keyword evidence="3 12" id="KW-0813">Transport</keyword>
<dbReference type="GO" id="GO:0009055">
    <property type="term" value="F:electron transfer activity"/>
    <property type="evidence" value="ECO:0007669"/>
    <property type="project" value="UniProtKB-UniRule"/>
</dbReference>
<dbReference type="GO" id="GO:0005886">
    <property type="term" value="C:plasma membrane"/>
    <property type="evidence" value="ECO:0007669"/>
    <property type="project" value="UniProtKB-SubCell"/>
</dbReference>
<feature type="region of interest" description="Disordered" evidence="13">
    <location>
        <begin position="405"/>
        <end position="430"/>
    </location>
</feature>
<evidence type="ECO:0000256" key="2">
    <source>
        <dbReference type="ARBA" id="ARBA00009819"/>
    </source>
</evidence>
<dbReference type="OrthoDB" id="9807042at2"/>
<proteinExistence type="inferred from homology"/>
<accession>A0A542SXA2</accession>
<gene>
    <name evidence="14" type="ORF">FB563_8224</name>
</gene>
<dbReference type="GO" id="GO:0070069">
    <property type="term" value="C:cytochrome complex"/>
    <property type="evidence" value="ECO:0007669"/>
    <property type="project" value="UniProtKB-UniRule"/>
</dbReference>
<feature type="transmembrane region" description="Helical" evidence="12">
    <location>
        <begin position="322"/>
        <end position="340"/>
    </location>
</feature>
<evidence type="ECO:0000256" key="4">
    <source>
        <dbReference type="ARBA" id="ARBA00022475"/>
    </source>
</evidence>
<dbReference type="EMBL" id="VFNX01000007">
    <property type="protein sequence ID" value="TQK79231.1"/>
    <property type="molecule type" value="Genomic_DNA"/>
</dbReference>
<evidence type="ECO:0000256" key="10">
    <source>
        <dbReference type="ARBA" id="ARBA00023004"/>
    </source>
</evidence>
<feature type="transmembrane region" description="Helical" evidence="12">
    <location>
        <begin position="53"/>
        <end position="71"/>
    </location>
</feature>
<feature type="transmembrane region" description="Helical" evidence="12">
    <location>
        <begin position="177"/>
        <end position="203"/>
    </location>
</feature>
<evidence type="ECO:0000256" key="7">
    <source>
        <dbReference type="ARBA" id="ARBA00022723"/>
    </source>
</evidence>
<dbReference type="GO" id="GO:0016682">
    <property type="term" value="F:oxidoreductase activity, acting on diphenols and related substances as donors, oxygen as acceptor"/>
    <property type="evidence" value="ECO:0007669"/>
    <property type="project" value="TreeGrafter"/>
</dbReference>
<dbReference type="PANTHER" id="PTHR30365">
    <property type="entry name" value="CYTOCHROME D UBIQUINOL OXIDASE"/>
    <property type="match status" value="1"/>
</dbReference>
<keyword evidence="7 12" id="KW-0479">Metal-binding</keyword>
<feature type="transmembrane region" description="Helical" evidence="12">
    <location>
        <begin position="287"/>
        <end position="310"/>
    </location>
</feature>
<feature type="transmembrane region" description="Helical" evidence="12">
    <location>
        <begin position="369"/>
        <end position="391"/>
    </location>
</feature>
<evidence type="ECO:0000256" key="5">
    <source>
        <dbReference type="ARBA" id="ARBA00022617"/>
    </source>
</evidence>
<name>A0A542SXA2_9ACTN</name>
<dbReference type="PIRSF" id="PIRSF006446">
    <property type="entry name" value="Cyt_quinol_oxidase_1"/>
    <property type="match status" value="1"/>
</dbReference>
<evidence type="ECO:0000256" key="8">
    <source>
        <dbReference type="ARBA" id="ARBA00022982"/>
    </source>
</evidence>
<dbReference type="InterPro" id="IPR002585">
    <property type="entry name" value="Cyt-d_ubiquinol_oxidase_su_1"/>
</dbReference>
<keyword evidence="10 12" id="KW-0408">Iron</keyword>
<feature type="transmembrane region" description="Helical" evidence="12">
    <location>
        <begin position="224"/>
        <end position="240"/>
    </location>
</feature>